<dbReference type="PANTHER" id="PTHR43673:SF2">
    <property type="entry name" value="NITROREDUCTASE"/>
    <property type="match status" value="1"/>
</dbReference>
<evidence type="ECO:0000256" key="1">
    <source>
        <dbReference type="ARBA" id="ARBA00001917"/>
    </source>
</evidence>
<organism evidence="7 8">
    <name type="scientific">Tritrichomonas musculus</name>
    <dbReference type="NCBI Taxonomy" id="1915356"/>
    <lineage>
        <taxon>Eukaryota</taxon>
        <taxon>Metamonada</taxon>
        <taxon>Parabasalia</taxon>
        <taxon>Tritrichomonadida</taxon>
        <taxon>Tritrichomonadidae</taxon>
        <taxon>Tritrichomonas</taxon>
    </lineage>
</organism>
<comment type="caution">
    <text evidence="7">The sequence shown here is derived from an EMBL/GenBank/DDBJ whole genome shotgun (WGS) entry which is preliminary data.</text>
</comment>
<reference evidence="7 8" key="1">
    <citation type="submission" date="2024-04" db="EMBL/GenBank/DDBJ databases">
        <title>Tritrichomonas musculus Genome.</title>
        <authorList>
            <person name="Alves-Ferreira E."/>
            <person name="Grigg M."/>
            <person name="Lorenzi H."/>
            <person name="Galac M."/>
        </authorList>
    </citation>
    <scope>NUCLEOTIDE SEQUENCE [LARGE SCALE GENOMIC DNA]</scope>
    <source>
        <strain evidence="7 8">EAF2021</strain>
    </source>
</reference>
<dbReference type="Pfam" id="PF00881">
    <property type="entry name" value="Nitroreductase"/>
    <property type="match status" value="1"/>
</dbReference>
<keyword evidence="3" id="KW-0285">Flavoprotein</keyword>
<gene>
    <name evidence="7" type="ORF">M9Y10_022420</name>
</gene>
<evidence type="ECO:0000313" key="7">
    <source>
        <dbReference type="EMBL" id="KAK8893990.1"/>
    </source>
</evidence>
<sequence>MDILLNRRSCRKFIRGQKIPKNDLEHIIKTAQNYACSMGHQEVDFYVITNQEKIDSLSSEIHNATPEFKQFLDQRRTKYELVDTVWCDAPCVVFGIYNEESKNSSSKSRSETNCGIAMMNIIAEAESLGYATLPVLMASNPPQGEKTAKALGLPIEKLGLSVAIGKAAPSWKPEKKADIQRVHYIQ</sequence>
<protein>
    <recommendedName>
        <fullName evidence="6">Nitroreductase domain-containing protein</fullName>
    </recommendedName>
</protein>
<dbReference type="CDD" id="cd02062">
    <property type="entry name" value="Nitro_FMN_reductase"/>
    <property type="match status" value="1"/>
</dbReference>
<evidence type="ECO:0000256" key="3">
    <source>
        <dbReference type="ARBA" id="ARBA00022630"/>
    </source>
</evidence>
<name>A0ABR2KVI8_9EUKA</name>
<keyword evidence="4" id="KW-0288">FMN</keyword>
<evidence type="ECO:0000256" key="5">
    <source>
        <dbReference type="ARBA" id="ARBA00023002"/>
    </source>
</evidence>
<dbReference type="EMBL" id="JAPFFF010000003">
    <property type="protein sequence ID" value="KAK8893990.1"/>
    <property type="molecule type" value="Genomic_DNA"/>
</dbReference>
<proteinExistence type="inferred from homology"/>
<comment type="cofactor">
    <cofactor evidence="1">
        <name>FMN</name>
        <dbReference type="ChEBI" id="CHEBI:58210"/>
    </cofactor>
</comment>
<dbReference type="SUPFAM" id="SSF55469">
    <property type="entry name" value="FMN-dependent nitroreductase-like"/>
    <property type="match status" value="1"/>
</dbReference>
<feature type="domain" description="Nitroreductase" evidence="6">
    <location>
        <begin position="5"/>
        <end position="166"/>
    </location>
</feature>
<evidence type="ECO:0000256" key="4">
    <source>
        <dbReference type="ARBA" id="ARBA00022643"/>
    </source>
</evidence>
<comment type="similarity">
    <text evidence="2">Belongs to the nitroreductase family.</text>
</comment>
<dbReference type="PANTHER" id="PTHR43673">
    <property type="entry name" value="NAD(P)H NITROREDUCTASE YDGI-RELATED"/>
    <property type="match status" value="1"/>
</dbReference>
<keyword evidence="5" id="KW-0560">Oxidoreductase</keyword>
<evidence type="ECO:0000256" key="2">
    <source>
        <dbReference type="ARBA" id="ARBA00007118"/>
    </source>
</evidence>
<accession>A0ABR2KVI8</accession>
<dbReference type="Proteomes" id="UP001470230">
    <property type="component" value="Unassembled WGS sequence"/>
</dbReference>
<evidence type="ECO:0000313" key="8">
    <source>
        <dbReference type="Proteomes" id="UP001470230"/>
    </source>
</evidence>
<evidence type="ECO:0000259" key="6">
    <source>
        <dbReference type="Pfam" id="PF00881"/>
    </source>
</evidence>
<dbReference type="InterPro" id="IPR029479">
    <property type="entry name" value="Nitroreductase"/>
</dbReference>
<dbReference type="Gene3D" id="3.40.109.10">
    <property type="entry name" value="NADH Oxidase"/>
    <property type="match status" value="1"/>
</dbReference>
<dbReference type="InterPro" id="IPR000415">
    <property type="entry name" value="Nitroreductase-like"/>
</dbReference>
<keyword evidence="8" id="KW-1185">Reference proteome</keyword>